<proteinExistence type="predicted"/>
<evidence type="ECO:0000313" key="2">
    <source>
        <dbReference type="Proteomes" id="UP000595437"/>
    </source>
</evidence>
<dbReference type="AlphaFoldDB" id="A0A7T8JZE3"/>
<dbReference type="EMBL" id="CP045898">
    <property type="protein sequence ID" value="QQP39806.1"/>
    <property type="molecule type" value="Genomic_DNA"/>
</dbReference>
<organism evidence="1 2">
    <name type="scientific">Caligus rogercresseyi</name>
    <name type="common">Sea louse</name>
    <dbReference type="NCBI Taxonomy" id="217165"/>
    <lineage>
        <taxon>Eukaryota</taxon>
        <taxon>Metazoa</taxon>
        <taxon>Ecdysozoa</taxon>
        <taxon>Arthropoda</taxon>
        <taxon>Crustacea</taxon>
        <taxon>Multicrustacea</taxon>
        <taxon>Hexanauplia</taxon>
        <taxon>Copepoda</taxon>
        <taxon>Siphonostomatoida</taxon>
        <taxon>Caligidae</taxon>
        <taxon>Caligus</taxon>
    </lineage>
</organism>
<sequence>MTSRRQTDRPSRTPPKCWLAGLFRLLKEDDVSDTRRREECTPVRERERVIALVLSTY</sequence>
<keyword evidence="2" id="KW-1185">Reference proteome</keyword>
<gene>
    <name evidence="1" type="ORF">FKW44_013641</name>
</gene>
<evidence type="ECO:0000313" key="1">
    <source>
        <dbReference type="EMBL" id="QQP39806.1"/>
    </source>
</evidence>
<name>A0A7T8JZE3_CALRO</name>
<accession>A0A7T8JZE3</accession>
<protein>
    <submittedName>
        <fullName evidence="1">Uncharacterized protein</fullName>
    </submittedName>
</protein>
<dbReference type="Proteomes" id="UP000595437">
    <property type="component" value="Chromosome 9"/>
</dbReference>
<reference evidence="2" key="1">
    <citation type="submission" date="2021-01" db="EMBL/GenBank/DDBJ databases">
        <title>Caligus Genome Assembly.</title>
        <authorList>
            <person name="Gallardo-Escarate C."/>
        </authorList>
    </citation>
    <scope>NUCLEOTIDE SEQUENCE [LARGE SCALE GENOMIC DNA]</scope>
</reference>